<dbReference type="SUPFAM" id="SSF52980">
    <property type="entry name" value="Restriction endonuclease-like"/>
    <property type="match status" value="1"/>
</dbReference>
<keyword evidence="4" id="KW-0378">Hydrolase</keyword>
<evidence type="ECO:0000256" key="4">
    <source>
        <dbReference type="ARBA" id="ARBA00022801"/>
    </source>
</evidence>
<protein>
    <submittedName>
        <fullName evidence="8">Very short patch repair endonuclease</fullName>
    </submittedName>
</protein>
<gene>
    <name evidence="8" type="ORF">FA014_02935</name>
</gene>
<sequence length="200" mass="21764">MPTYNVPAHPGSSGAGVSRRMSTLRRRDNERELSLRRALHAAGYRFRVTHPVPGIRRRTIDIAFTRRRVAVFLDGCFWHGCPQHGTDPRSNSAWWAEKIASNRARDRDTDRHLIALGWSVVRVWEHEDLAEAVERVRVAAGPPRSVGDEPASAAAVLQEDSPSRHSPSSKSSSASSNRSGASAPKSSASDGGLHDASSGV</sequence>
<dbReference type="GO" id="GO:0004519">
    <property type="term" value="F:endonuclease activity"/>
    <property type="evidence" value="ECO:0007669"/>
    <property type="project" value="UniProtKB-KW"/>
</dbReference>
<keyword evidence="1" id="KW-0540">Nuclease</keyword>
<feature type="region of interest" description="Disordered" evidence="7">
    <location>
        <begin position="141"/>
        <end position="200"/>
    </location>
</feature>
<evidence type="ECO:0000313" key="9">
    <source>
        <dbReference type="Proteomes" id="UP000308121"/>
    </source>
</evidence>
<accession>A0A7Z8NR33</accession>
<organism evidence="8 9">
    <name type="scientific">Cellulomonas hominis</name>
    <dbReference type="NCBI Taxonomy" id="156981"/>
    <lineage>
        <taxon>Bacteria</taxon>
        <taxon>Bacillati</taxon>
        <taxon>Actinomycetota</taxon>
        <taxon>Actinomycetes</taxon>
        <taxon>Micrococcales</taxon>
        <taxon>Cellulomonadaceae</taxon>
        <taxon>Cellulomonas</taxon>
    </lineage>
</organism>
<evidence type="ECO:0000256" key="7">
    <source>
        <dbReference type="SAM" id="MobiDB-lite"/>
    </source>
</evidence>
<dbReference type="Gene3D" id="3.40.960.10">
    <property type="entry name" value="VSR Endonuclease"/>
    <property type="match status" value="1"/>
</dbReference>
<evidence type="ECO:0000256" key="5">
    <source>
        <dbReference type="ARBA" id="ARBA00023204"/>
    </source>
</evidence>
<dbReference type="InterPro" id="IPR011335">
    <property type="entry name" value="Restrct_endonuc-II-like"/>
</dbReference>
<feature type="compositionally biased region" description="Low complexity" evidence="7">
    <location>
        <begin position="164"/>
        <end position="184"/>
    </location>
</feature>
<feature type="region of interest" description="Disordered" evidence="7">
    <location>
        <begin position="1"/>
        <end position="29"/>
    </location>
</feature>
<keyword evidence="5" id="KW-0234">DNA repair</keyword>
<dbReference type="OrthoDB" id="9801520at2"/>
<name>A0A7Z8NR33_9CELL</name>
<dbReference type="GO" id="GO:0006298">
    <property type="term" value="P:mismatch repair"/>
    <property type="evidence" value="ECO:0007669"/>
    <property type="project" value="InterPro"/>
</dbReference>
<dbReference type="AlphaFoldDB" id="A0A7Z8NR33"/>
<comment type="similarity">
    <text evidence="6">Belongs to the Vsr family.</text>
</comment>
<evidence type="ECO:0000313" key="8">
    <source>
        <dbReference type="EMBL" id="TKR26970.1"/>
    </source>
</evidence>
<dbReference type="NCBIfam" id="TIGR00632">
    <property type="entry name" value="vsr"/>
    <property type="match status" value="1"/>
</dbReference>
<keyword evidence="2 8" id="KW-0255">Endonuclease</keyword>
<evidence type="ECO:0000256" key="6">
    <source>
        <dbReference type="ARBA" id="ARBA00029466"/>
    </source>
</evidence>
<dbReference type="EMBL" id="SZYE01000010">
    <property type="protein sequence ID" value="TKR26970.1"/>
    <property type="molecule type" value="Genomic_DNA"/>
</dbReference>
<evidence type="ECO:0000256" key="2">
    <source>
        <dbReference type="ARBA" id="ARBA00022759"/>
    </source>
</evidence>
<proteinExistence type="inferred from homology"/>
<dbReference type="GO" id="GO:0016787">
    <property type="term" value="F:hydrolase activity"/>
    <property type="evidence" value="ECO:0007669"/>
    <property type="project" value="UniProtKB-KW"/>
</dbReference>
<evidence type="ECO:0000256" key="1">
    <source>
        <dbReference type="ARBA" id="ARBA00022722"/>
    </source>
</evidence>
<dbReference type="Pfam" id="PF03852">
    <property type="entry name" value="Vsr"/>
    <property type="match status" value="1"/>
</dbReference>
<keyword evidence="3" id="KW-0227">DNA damage</keyword>
<evidence type="ECO:0000256" key="3">
    <source>
        <dbReference type="ARBA" id="ARBA00022763"/>
    </source>
</evidence>
<comment type="caution">
    <text evidence="8">The sequence shown here is derived from an EMBL/GenBank/DDBJ whole genome shotgun (WGS) entry which is preliminary data.</text>
</comment>
<dbReference type="InterPro" id="IPR004603">
    <property type="entry name" value="DNA_mismatch_endonuc_vsr"/>
</dbReference>
<reference evidence="8 9" key="1">
    <citation type="submission" date="2019-05" db="EMBL/GenBank/DDBJ databases">
        <title>Genome sequence of Cellulomonas hominis strain CS1.</title>
        <authorList>
            <person name="Belmont J."/>
            <person name="Maclea K.S."/>
        </authorList>
    </citation>
    <scope>NUCLEOTIDE SEQUENCE [LARGE SCALE GENOMIC DNA]</scope>
    <source>
        <strain evidence="8 9">CS1</strain>
    </source>
</reference>
<dbReference type="Proteomes" id="UP000308121">
    <property type="component" value="Unassembled WGS sequence"/>
</dbReference>
<dbReference type="CDD" id="cd00221">
    <property type="entry name" value="Vsr"/>
    <property type="match status" value="1"/>
</dbReference>